<dbReference type="GO" id="GO:0000976">
    <property type="term" value="F:transcription cis-regulatory region binding"/>
    <property type="evidence" value="ECO:0007669"/>
    <property type="project" value="TreeGrafter"/>
</dbReference>
<dbReference type="InterPro" id="IPR036271">
    <property type="entry name" value="Tet_transcr_reg_TetR-rel_C_sf"/>
</dbReference>
<dbReference type="Gene3D" id="1.10.357.10">
    <property type="entry name" value="Tetracycline Repressor, domain 2"/>
    <property type="match status" value="1"/>
</dbReference>
<dbReference type="Pfam" id="PF00440">
    <property type="entry name" value="TetR_N"/>
    <property type="match status" value="1"/>
</dbReference>
<dbReference type="Pfam" id="PF13305">
    <property type="entry name" value="TetR_C_33"/>
    <property type="match status" value="1"/>
</dbReference>
<gene>
    <name evidence="6" type="ORF">GGQ63_004120</name>
</gene>
<dbReference type="Proteomes" id="UP000523821">
    <property type="component" value="Unassembled WGS sequence"/>
</dbReference>
<reference evidence="6 7" key="1">
    <citation type="submission" date="2020-08" db="EMBL/GenBank/DDBJ databases">
        <title>Genomic Encyclopedia of Type Strains, Phase IV (KMG-IV): sequencing the most valuable type-strain genomes for metagenomic binning, comparative biology and taxonomic classification.</title>
        <authorList>
            <person name="Goeker M."/>
        </authorList>
    </citation>
    <scope>NUCLEOTIDE SEQUENCE [LARGE SCALE GENOMIC DNA]</scope>
    <source>
        <strain evidence="6 7">DSM 16268</strain>
    </source>
</reference>
<dbReference type="PRINTS" id="PR00455">
    <property type="entry name" value="HTHTETR"/>
</dbReference>
<dbReference type="SUPFAM" id="SSF46689">
    <property type="entry name" value="Homeodomain-like"/>
    <property type="match status" value="1"/>
</dbReference>
<evidence type="ECO:0000256" key="4">
    <source>
        <dbReference type="PROSITE-ProRule" id="PRU00335"/>
    </source>
</evidence>
<dbReference type="InterPro" id="IPR009057">
    <property type="entry name" value="Homeodomain-like_sf"/>
</dbReference>
<evidence type="ECO:0000256" key="1">
    <source>
        <dbReference type="ARBA" id="ARBA00023015"/>
    </source>
</evidence>
<evidence type="ECO:0000256" key="3">
    <source>
        <dbReference type="ARBA" id="ARBA00023163"/>
    </source>
</evidence>
<evidence type="ECO:0000256" key="2">
    <source>
        <dbReference type="ARBA" id="ARBA00023125"/>
    </source>
</evidence>
<feature type="DNA-binding region" description="H-T-H motif" evidence="4">
    <location>
        <begin position="33"/>
        <end position="52"/>
    </location>
</feature>
<keyword evidence="1" id="KW-0805">Transcription regulation</keyword>
<keyword evidence="2 4" id="KW-0238">DNA-binding</keyword>
<evidence type="ECO:0000313" key="6">
    <source>
        <dbReference type="EMBL" id="MBB5755022.1"/>
    </source>
</evidence>
<dbReference type="AlphaFoldDB" id="A0A7W9FQJ4"/>
<dbReference type="PROSITE" id="PS50977">
    <property type="entry name" value="HTH_TETR_2"/>
    <property type="match status" value="1"/>
</dbReference>
<proteinExistence type="predicted"/>
<keyword evidence="7" id="KW-1185">Reference proteome</keyword>
<accession>A0A7W9FQJ4</accession>
<dbReference type="EMBL" id="JACHOO010000012">
    <property type="protein sequence ID" value="MBB5755022.1"/>
    <property type="molecule type" value="Genomic_DNA"/>
</dbReference>
<evidence type="ECO:0000259" key="5">
    <source>
        <dbReference type="PROSITE" id="PS50977"/>
    </source>
</evidence>
<dbReference type="SUPFAM" id="SSF48498">
    <property type="entry name" value="Tetracyclin repressor-like, C-terminal domain"/>
    <property type="match status" value="1"/>
</dbReference>
<dbReference type="InterPro" id="IPR001647">
    <property type="entry name" value="HTH_TetR"/>
</dbReference>
<dbReference type="InterPro" id="IPR050109">
    <property type="entry name" value="HTH-type_TetR-like_transc_reg"/>
</dbReference>
<comment type="caution">
    <text evidence="6">The sequence shown here is derived from an EMBL/GenBank/DDBJ whole genome shotgun (WGS) entry which is preliminary data.</text>
</comment>
<sequence>MARRNDHSPDELRRLALDAARRLVAEEGLRGLTVRRVAERIGYAPGTLYNLFANLDELVLRLNAETLDRMAEALAAAAACPPMERAAALVEAYFDRIEAEPFAWGVLFEHRLPAGTALPDWYGARLDRLIGIAVAALEPLMTAWPVLERRRAIVAMWAGLHGISTLAVGSKLALVGPGDPRALGRLLVSRVIAAGPP</sequence>
<feature type="domain" description="HTH tetR-type" evidence="5">
    <location>
        <begin position="10"/>
        <end position="70"/>
    </location>
</feature>
<dbReference type="GO" id="GO:0003700">
    <property type="term" value="F:DNA-binding transcription factor activity"/>
    <property type="evidence" value="ECO:0007669"/>
    <property type="project" value="TreeGrafter"/>
</dbReference>
<evidence type="ECO:0000313" key="7">
    <source>
        <dbReference type="Proteomes" id="UP000523821"/>
    </source>
</evidence>
<organism evidence="6 7">
    <name type="scientific">Prosthecomicrobium pneumaticum</name>
    <dbReference type="NCBI Taxonomy" id="81895"/>
    <lineage>
        <taxon>Bacteria</taxon>
        <taxon>Pseudomonadati</taxon>
        <taxon>Pseudomonadota</taxon>
        <taxon>Alphaproteobacteria</taxon>
        <taxon>Hyphomicrobiales</taxon>
        <taxon>Kaistiaceae</taxon>
        <taxon>Prosthecomicrobium</taxon>
    </lineage>
</organism>
<dbReference type="InterPro" id="IPR025996">
    <property type="entry name" value="MT1864/Rv1816-like_C"/>
</dbReference>
<name>A0A7W9FQJ4_9HYPH</name>
<dbReference type="RefSeq" id="WP_183858456.1">
    <property type="nucleotide sequence ID" value="NZ_JACHOO010000012.1"/>
</dbReference>
<keyword evidence="3" id="KW-0804">Transcription</keyword>
<dbReference type="PANTHER" id="PTHR30055:SF234">
    <property type="entry name" value="HTH-TYPE TRANSCRIPTIONAL REGULATOR BETI"/>
    <property type="match status" value="1"/>
</dbReference>
<dbReference type="PANTHER" id="PTHR30055">
    <property type="entry name" value="HTH-TYPE TRANSCRIPTIONAL REGULATOR RUTR"/>
    <property type="match status" value="1"/>
</dbReference>
<protein>
    <submittedName>
        <fullName evidence="6">AcrR family transcriptional regulator</fullName>
    </submittedName>
</protein>